<keyword evidence="2" id="KW-1185">Reference proteome</keyword>
<organism evidence="1 2">
    <name type="scientific">Ensifer oleiphilus</name>
    <dbReference type="NCBI Taxonomy" id="2742698"/>
    <lineage>
        <taxon>Bacteria</taxon>
        <taxon>Pseudomonadati</taxon>
        <taxon>Pseudomonadota</taxon>
        <taxon>Alphaproteobacteria</taxon>
        <taxon>Hyphomicrobiales</taxon>
        <taxon>Rhizobiaceae</taxon>
        <taxon>Sinorhizobium/Ensifer group</taxon>
        <taxon>Ensifer</taxon>
    </lineage>
</organism>
<gene>
    <name evidence="1" type="ORF">HT585_14825</name>
</gene>
<dbReference type="Proteomes" id="UP000520198">
    <property type="component" value="Unassembled WGS sequence"/>
</dbReference>
<sequence length="301" mass="34082">MVTVHPSLRGAFERPLLPRVEAILEREQFGEALRDLALRLVAMHDIAPRIVRYTANLQKWLLTQAILTLCFEHKIDGTRPGLTAAKLVDFFVASKIASRNTAVAHLAEMRSYKLLLDAEWSGDKRLRPLIVSETAEDLIRQWFDGHLKSLDRLDGGRRHHLSMAEPSLLFFAHPRATRRLFGEPGWCSPPESVASFVRTESGSNILHDLIARLPKGELPQGQITIGPLRISEITSRYIISNSHAQRVFARARDLAVVGWQRPGNRGDLWVSSQLVSDYRRWQAVKFAALEEAFDWAVARTI</sequence>
<protein>
    <submittedName>
        <fullName evidence="1">Uncharacterized protein</fullName>
    </submittedName>
</protein>
<accession>A0A7Y6Q6U5</accession>
<evidence type="ECO:0000313" key="2">
    <source>
        <dbReference type="Proteomes" id="UP000520198"/>
    </source>
</evidence>
<proteinExistence type="predicted"/>
<dbReference type="AlphaFoldDB" id="A0A7Y6Q6U5"/>
<comment type="caution">
    <text evidence="1">The sequence shown here is derived from an EMBL/GenBank/DDBJ whole genome shotgun (WGS) entry which is preliminary data.</text>
</comment>
<name>A0A7Y6Q6U5_9HYPH</name>
<evidence type="ECO:0000313" key="1">
    <source>
        <dbReference type="EMBL" id="NVD40138.1"/>
    </source>
</evidence>
<reference evidence="1 2" key="1">
    <citation type="submission" date="2020-06" db="EMBL/GenBank/DDBJ databases">
        <authorList>
            <person name="Grouzdev D.S."/>
        </authorList>
    </citation>
    <scope>NUCLEOTIDE SEQUENCE [LARGE SCALE GENOMIC DNA]</scope>
    <source>
        <strain evidence="1 2">HO-A22</strain>
    </source>
</reference>
<dbReference type="EMBL" id="JABWDU010000003">
    <property type="protein sequence ID" value="NVD40138.1"/>
    <property type="molecule type" value="Genomic_DNA"/>
</dbReference>